<organism evidence="2 3">
    <name type="scientific">Brassica cretica</name>
    <name type="common">Mustard</name>
    <dbReference type="NCBI Taxonomy" id="69181"/>
    <lineage>
        <taxon>Eukaryota</taxon>
        <taxon>Viridiplantae</taxon>
        <taxon>Streptophyta</taxon>
        <taxon>Embryophyta</taxon>
        <taxon>Tracheophyta</taxon>
        <taxon>Spermatophyta</taxon>
        <taxon>Magnoliopsida</taxon>
        <taxon>eudicotyledons</taxon>
        <taxon>Gunneridae</taxon>
        <taxon>Pentapetalae</taxon>
        <taxon>rosids</taxon>
        <taxon>malvids</taxon>
        <taxon>Brassicales</taxon>
        <taxon>Brassicaceae</taxon>
        <taxon>Brassiceae</taxon>
        <taxon>Brassica</taxon>
    </lineage>
</organism>
<comment type="caution">
    <text evidence="2">The sequence shown here is derived from an EMBL/GenBank/DDBJ whole genome shotgun (WGS) entry which is preliminary data.</text>
</comment>
<evidence type="ECO:0000256" key="1">
    <source>
        <dbReference type="SAM" id="MobiDB-lite"/>
    </source>
</evidence>
<proteinExistence type="predicted"/>
<evidence type="ECO:0000313" key="3">
    <source>
        <dbReference type="Proteomes" id="UP000712281"/>
    </source>
</evidence>
<evidence type="ECO:0000313" key="2">
    <source>
        <dbReference type="EMBL" id="KAF2600200.1"/>
    </source>
</evidence>
<dbReference type="Proteomes" id="UP000712281">
    <property type="component" value="Unassembled WGS sequence"/>
</dbReference>
<dbReference type="AlphaFoldDB" id="A0A8S9KWV1"/>
<name>A0A8S9KWV1_BRACR</name>
<reference evidence="2" key="1">
    <citation type="submission" date="2019-12" db="EMBL/GenBank/DDBJ databases">
        <title>Genome sequencing and annotation of Brassica cretica.</title>
        <authorList>
            <person name="Studholme D.J."/>
            <person name="Sarris P.F."/>
        </authorList>
    </citation>
    <scope>NUCLEOTIDE SEQUENCE</scope>
    <source>
        <strain evidence="2">PFS-001/15</strain>
        <tissue evidence="2">Leaf</tissue>
    </source>
</reference>
<dbReference type="EMBL" id="QGKW02000717">
    <property type="protein sequence ID" value="KAF2600200.1"/>
    <property type="molecule type" value="Genomic_DNA"/>
</dbReference>
<feature type="region of interest" description="Disordered" evidence="1">
    <location>
        <begin position="208"/>
        <end position="262"/>
    </location>
</feature>
<protein>
    <submittedName>
        <fullName evidence="2">Uncharacterized protein</fullName>
    </submittedName>
</protein>
<accession>A0A8S9KWV1</accession>
<gene>
    <name evidence="2" type="ORF">F2Q68_00010631</name>
</gene>
<sequence>MVLVKEQRRLEALIEVLQKDLQVEKEETRQACVKPDETQKGKTESVSMYAMKPVVKMYARTTSYGKTAVKTVTATRTASSSSTRKIPKVKGVSQRPFIPLVDQRGTSKSGAKEACQEVRRDVRQGVRHKVLHHIAVTHKPKVVHQCINMKVRQEVLKHGCAAGTRKETDRCISNCVRPSKKQHQMVEEVSLAKSELLDEIKEETLEEGCSSGRSDLEVDQGASSLEPGHDVVCGTKGKEIEGRQEVMRDDLQEGDSEVIPRQ</sequence>
<feature type="compositionally biased region" description="Basic and acidic residues" evidence="1">
    <location>
        <begin position="236"/>
        <end position="251"/>
    </location>
</feature>